<comment type="caution">
    <text evidence="1">The sequence shown here is derived from an EMBL/GenBank/DDBJ whole genome shotgun (WGS) entry which is preliminary data.</text>
</comment>
<accession>A0A699Z177</accession>
<proteinExistence type="predicted"/>
<dbReference type="AlphaFoldDB" id="A0A699Z177"/>
<dbReference type="EMBL" id="BLLF01000898">
    <property type="protein sequence ID" value="GFH15771.1"/>
    <property type="molecule type" value="Genomic_DNA"/>
</dbReference>
<reference evidence="1 2" key="1">
    <citation type="submission" date="2020-02" db="EMBL/GenBank/DDBJ databases">
        <title>Draft genome sequence of Haematococcus lacustris strain NIES-144.</title>
        <authorList>
            <person name="Morimoto D."/>
            <person name="Nakagawa S."/>
            <person name="Yoshida T."/>
            <person name="Sawayama S."/>
        </authorList>
    </citation>
    <scope>NUCLEOTIDE SEQUENCE [LARGE SCALE GENOMIC DNA]</scope>
    <source>
        <strain evidence="1 2">NIES-144</strain>
    </source>
</reference>
<evidence type="ECO:0000313" key="2">
    <source>
        <dbReference type="Proteomes" id="UP000485058"/>
    </source>
</evidence>
<sequence>MQPNSLCKFIGPTLGFILGALSAVVAWPLGAVTWVCSRPHSTPQFCPDQLGPDLATYMH</sequence>
<organism evidence="1 2">
    <name type="scientific">Haematococcus lacustris</name>
    <name type="common">Green alga</name>
    <name type="synonym">Haematococcus pluvialis</name>
    <dbReference type="NCBI Taxonomy" id="44745"/>
    <lineage>
        <taxon>Eukaryota</taxon>
        <taxon>Viridiplantae</taxon>
        <taxon>Chlorophyta</taxon>
        <taxon>core chlorophytes</taxon>
        <taxon>Chlorophyceae</taxon>
        <taxon>CS clade</taxon>
        <taxon>Chlamydomonadales</taxon>
        <taxon>Haematococcaceae</taxon>
        <taxon>Haematococcus</taxon>
    </lineage>
</organism>
<dbReference type="Proteomes" id="UP000485058">
    <property type="component" value="Unassembled WGS sequence"/>
</dbReference>
<name>A0A699Z177_HAELA</name>
<gene>
    <name evidence="1" type="ORF">HaLaN_12063</name>
</gene>
<protein>
    <submittedName>
        <fullName evidence="1">Uncharacterized protein</fullName>
    </submittedName>
</protein>
<evidence type="ECO:0000313" key="1">
    <source>
        <dbReference type="EMBL" id="GFH15771.1"/>
    </source>
</evidence>
<keyword evidence="2" id="KW-1185">Reference proteome</keyword>